<keyword evidence="2" id="KW-1185">Reference proteome</keyword>
<dbReference type="RefSeq" id="WP_224037698.1">
    <property type="nucleotide sequence ID" value="NZ_AP024849.1"/>
</dbReference>
<protein>
    <submittedName>
        <fullName evidence="1">Uncharacterized protein</fullName>
    </submittedName>
</protein>
<dbReference type="Proteomes" id="UP000824633">
    <property type="component" value="Chromosome"/>
</dbReference>
<accession>A0ABM7T3H8</accession>
<evidence type="ECO:0000313" key="1">
    <source>
        <dbReference type="EMBL" id="BCZ46186.1"/>
    </source>
</evidence>
<organism evidence="1 2">
    <name type="scientific">Clostridium gelidum</name>
    <dbReference type="NCBI Taxonomy" id="704125"/>
    <lineage>
        <taxon>Bacteria</taxon>
        <taxon>Bacillati</taxon>
        <taxon>Bacillota</taxon>
        <taxon>Clostridia</taxon>
        <taxon>Eubacteriales</taxon>
        <taxon>Clostridiaceae</taxon>
        <taxon>Clostridium</taxon>
    </lineage>
</organism>
<dbReference type="InterPro" id="IPR045751">
    <property type="entry name" value="DUF6179"/>
</dbReference>
<sequence>MDNSKSIQKYSFSIDNNLSAEFFLKDILVTCYEKNLLDDKILSNLSYERLEVLKVQLKYYTKDESSSVMVEVAESLMQCIDYTLGVYLKTFNNIELILEELKNASLADMFKIGNDLIKKKVIESKKLLEEICKNKLKVDNYSYNDTIDYGIPLFFKEYQDFFAAHETPGSIDYRLYMDNMNYIGIEYISNYLETLSLENEFCYNFDICEINELLKGYDKKCELLLINIFELVFTNSLGLIICGKSLKNLNINSIDREQIKNRLGKLSLEELKGALVKYAERCCEILDIRNKILVNYIRKATEKITLLIDNSIKLNKLETVFLSFKENNDIDNEFIEYIDGKKLSNSVFRKLSEKIRECSLVQDKIELIRNNINSLEDLIDILDAECLFEDEYVMYFKSLSQMEIILLSKYVSDLNLENEYENDWYFEFNDYISSLREEEQVIIQKHKEIIQLN</sequence>
<gene>
    <name evidence="1" type="ORF">psyc5s11_22530</name>
</gene>
<dbReference type="Pfam" id="PF19677">
    <property type="entry name" value="DUF6179"/>
    <property type="match status" value="1"/>
</dbReference>
<name>A0ABM7T3H8_9CLOT</name>
<dbReference type="EMBL" id="AP024849">
    <property type="protein sequence ID" value="BCZ46186.1"/>
    <property type="molecule type" value="Genomic_DNA"/>
</dbReference>
<reference evidence="2" key="1">
    <citation type="submission" date="2021-07" db="EMBL/GenBank/DDBJ databases">
        <title>Complete genome sequencing of a Clostridium isolate.</title>
        <authorList>
            <person name="Ueki A."/>
            <person name="Tonouchi A."/>
        </authorList>
    </citation>
    <scope>NUCLEOTIDE SEQUENCE [LARGE SCALE GENOMIC DNA]</scope>
    <source>
        <strain evidence="2">C5S11</strain>
    </source>
</reference>
<proteinExistence type="predicted"/>
<evidence type="ECO:0000313" key="2">
    <source>
        <dbReference type="Proteomes" id="UP000824633"/>
    </source>
</evidence>